<reference evidence="2 3" key="1">
    <citation type="journal article" date="2016" name="Nat. Commun.">
        <title>Ectomycorrhizal ecology is imprinted in the genome of the dominant symbiotic fungus Cenococcum geophilum.</title>
        <authorList>
            <consortium name="DOE Joint Genome Institute"/>
            <person name="Peter M."/>
            <person name="Kohler A."/>
            <person name="Ohm R.A."/>
            <person name="Kuo A."/>
            <person name="Krutzmann J."/>
            <person name="Morin E."/>
            <person name="Arend M."/>
            <person name="Barry K.W."/>
            <person name="Binder M."/>
            <person name="Choi C."/>
            <person name="Clum A."/>
            <person name="Copeland A."/>
            <person name="Grisel N."/>
            <person name="Haridas S."/>
            <person name="Kipfer T."/>
            <person name="LaButti K."/>
            <person name="Lindquist E."/>
            <person name="Lipzen A."/>
            <person name="Maire R."/>
            <person name="Meier B."/>
            <person name="Mihaltcheva S."/>
            <person name="Molinier V."/>
            <person name="Murat C."/>
            <person name="Poggeler S."/>
            <person name="Quandt C.A."/>
            <person name="Sperisen C."/>
            <person name="Tritt A."/>
            <person name="Tisserant E."/>
            <person name="Crous P.W."/>
            <person name="Henrissat B."/>
            <person name="Nehls U."/>
            <person name="Egli S."/>
            <person name="Spatafora J.W."/>
            <person name="Grigoriev I.V."/>
            <person name="Martin F.M."/>
        </authorList>
    </citation>
    <scope>NUCLEOTIDE SEQUENCE [LARGE SCALE GENOMIC DNA]</scope>
    <source>
        <strain evidence="2 3">CBS 207.34</strain>
    </source>
</reference>
<feature type="signal peptide" evidence="1">
    <location>
        <begin position="1"/>
        <end position="25"/>
    </location>
</feature>
<gene>
    <name evidence="2" type="ORF">AOQ84DRAFT_230031</name>
</gene>
<sequence>MYPPRRPHHQAAALLLSLWATSTTAISLSNFTPHIDNLPSACNAVYTQTIPGCTAADFTTNTQCSKACVSGLVQISAAITSQCADADVAETSIVGVFLLGQGIPALCNNIQVTTIPASTQPKSTTAAAPPPSSSA</sequence>
<evidence type="ECO:0000313" key="3">
    <source>
        <dbReference type="Proteomes" id="UP000250140"/>
    </source>
</evidence>
<keyword evidence="3" id="KW-1185">Reference proteome</keyword>
<feature type="chain" id="PRO_5034676846" description="Extracellular membrane protein CFEM domain-containing protein" evidence="1">
    <location>
        <begin position="26"/>
        <end position="135"/>
    </location>
</feature>
<dbReference type="AlphaFoldDB" id="A0A8E2F661"/>
<name>A0A8E2F661_9PEZI</name>
<accession>A0A8E2F661</accession>
<proteinExistence type="predicted"/>
<keyword evidence="1" id="KW-0732">Signal</keyword>
<evidence type="ECO:0000313" key="2">
    <source>
        <dbReference type="EMBL" id="OCL11055.1"/>
    </source>
</evidence>
<dbReference type="Proteomes" id="UP000250140">
    <property type="component" value="Unassembled WGS sequence"/>
</dbReference>
<organism evidence="2 3">
    <name type="scientific">Glonium stellatum</name>
    <dbReference type="NCBI Taxonomy" id="574774"/>
    <lineage>
        <taxon>Eukaryota</taxon>
        <taxon>Fungi</taxon>
        <taxon>Dikarya</taxon>
        <taxon>Ascomycota</taxon>
        <taxon>Pezizomycotina</taxon>
        <taxon>Dothideomycetes</taxon>
        <taxon>Pleosporomycetidae</taxon>
        <taxon>Gloniales</taxon>
        <taxon>Gloniaceae</taxon>
        <taxon>Glonium</taxon>
    </lineage>
</organism>
<feature type="non-terminal residue" evidence="2">
    <location>
        <position position="135"/>
    </location>
</feature>
<dbReference type="OrthoDB" id="5427833at2759"/>
<protein>
    <recommendedName>
        <fullName evidence="4">Extracellular membrane protein CFEM domain-containing protein</fullName>
    </recommendedName>
</protein>
<evidence type="ECO:0000256" key="1">
    <source>
        <dbReference type="SAM" id="SignalP"/>
    </source>
</evidence>
<dbReference type="EMBL" id="KV749122">
    <property type="protein sequence ID" value="OCL11055.1"/>
    <property type="molecule type" value="Genomic_DNA"/>
</dbReference>
<evidence type="ECO:0008006" key="4">
    <source>
        <dbReference type="Google" id="ProtNLM"/>
    </source>
</evidence>